<evidence type="ECO:0000313" key="2">
    <source>
        <dbReference type="EMBL" id="EGN96233.1"/>
    </source>
</evidence>
<sequence length="71" mass="8624">MSLQFPNENLLFTNSYRISRLPIEIWHECWSHSDRDDLRRLVSVCRLFRQLCRKPLFRTLRYIGPDLSNVT</sequence>
<dbReference type="SUPFAM" id="SSF81383">
    <property type="entry name" value="F-box domain"/>
    <property type="match status" value="1"/>
</dbReference>
<dbReference type="Proteomes" id="UP000008063">
    <property type="component" value="Unassembled WGS sequence"/>
</dbReference>
<dbReference type="OrthoDB" id="2975812at2759"/>
<feature type="domain" description="F-box" evidence="1">
    <location>
        <begin position="15"/>
        <end position="60"/>
    </location>
</feature>
<dbReference type="CDD" id="cd09917">
    <property type="entry name" value="F-box_SF"/>
    <property type="match status" value="1"/>
</dbReference>
<dbReference type="InterPro" id="IPR036047">
    <property type="entry name" value="F-box-like_dom_sf"/>
</dbReference>
<dbReference type="InterPro" id="IPR001810">
    <property type="entry name" value="F-box_dom"/>
</dbReference>
<dbReference type="HOGENOM" id="CLU_2747147_0_0_1"/>
<dbReference type="PROSITE" id="PS50181">
    <property type="entry name" value="FBOX"/>
    <property type="match status" value="1"/>
</dbReference>
<dbReference type="SMART" id="SM00256">
    <property type="entry name" value="FBOX"/>
    <property type="match status" value="1"/>
</dbReference>
<dbReference type="InParanoid" id="F8Q6J5"/>
<reference evidence="3" key="1">
    <citation type="journal article" date="2011" name="Science">
        <title>The plant cell wall-decomposing machinery underlies the functional diversity of forest fungi.</title>
        <authorList>
            <person name="Eastwood D.C."/>
            <person name="Floudas D."/>
            <person name="Binder M."/>
            <person name="Majcherczyk A."/>
            <person name="Schneider P."/>
            <person name="Aerts A."/>
            <person name="Asiegbu F.O."/>
            <person name="Baker S.E."/>
            <person name="Barry K."/>
            <person name="Bendiksby M."/>
            <person name="Blumentritt M."/>
            <person name="Coutinho P.M."/>
            <person name="Cullen D."/>
            <person name="de Vries R.P."/>
            <person name="Gathman A."/>
            <person name="Goodell B."/>
            <person name="Henrissat B."/>
            <person name="Ihrmark K."/>
            <person name="Kauserud H."/>
            <person name="Kohler A."/>
            <person name="LaButti K."/>
            <person name="Lapidus A."/>
            <person name="Lavin J.L."/>
            <person name="Lee Y.-H."/>
            <person name="Lindquist E."/>
            <person name="Lilly W."/>
            <person name="Lucas S."/>
            <person name="Morin E."/>
            <person name="Murat C."/>
            <person name="Oguiza J.A."/>
            <person name="Park J."/>
            <person name="Pisabarro A.G."/>
            <person name="Riley R."/>
            <person name="Rosling A."/>
            <person name="Salamov A."/>
            <person name="Schmidt O."/>
            <person name="Schmutz J."/>
            <person name="Skrede I."/>
            <person name="Stenlid J."/>
            <person name="Wiebenga A."/>
            <person name="Xie X."/>
            <person name="Kuees U."/>
            <person name="Hibbett D.S."/>
            <person name="Hoffmeister D."/>
            <person name="Hoegberg N."/>
            <person name="Martin F."/>
            <person name="Grigoriev I.V."/>
            <person name="Watkinson S.C."/>
        </authorList>
    </citation>
    <scope>NUCLEOTIDE SEQUENCE [LARGE SCALE GENOMIC DNA]</scope>
    <source>
        <strain evidence="3">strain S7.3</strain>
    </source>
</reference>
<evidence type="ECO:0000313" key="3">
    <source>
        <dbReference type="Proteomes" id="UP000008063"/>
    </source>
</evidence>
<dbReference type="Gene3D" id="1.20.1280.50">
    <property type="match status" value="1"/>
</dbReference>
<keyword evidence="3" id="KW-1185">Reference proteome</keyword>
<name>F8Q6J5_SERL3</name>
<feature type="non-terminal residue" evidence="2">
    <location>
        <position position="71"/>
    </location>
</feature>
<protein>
    <recommendedName>
        <fullName evidence="1">F-box domain-containing protein</fullName>
    </recommendedName>
</protein>
<dbReference type="EMBL" id="GL945484">
    <property type="protein sequence ID" value="EGN96233.1"/>
    <property type="molecule type" value="Genomic_DNA"/>
</dbReference>
<organism evidence="3">
    <name type="scientific">Serpula lacrymans var. lacrymans (strain S7.3)</name>
    <name type="common">Dry rot fungus</name>
    <dbReference type="NCBI Taxonomy" id="936435"/>
    <lineage>
        <taxon>Eukaryota</taxon>
        <taxon>Fungi</taxon>
        <taxon>Dikarya</taxon>
        <taxon>Basidiomycota</taxon>
        <taxon>Agaricomycotina</taxon>
        <taxon>Agaricomycetes</taxon>
        <taxon>Agaricomycetidae</taxon>
        <taxon>Boletales</taxon>
        <taxon>Coniophorineae</taxon>
        <taxon>Serpulaceae</taxon>
        <taxon>Serpula</taxon>
    </lineage>
</organism>
<evidence type="ECO:0000259" key="1">
    <source>
        <dbReference type="PROSITE" id="PS50181"/>
    </source>
</evidence>
<gene>
    <name evidence="2" type="ORF">SERLA73DRAFT_185879</name>
</gene>
<dbReference type="AlphaFoldDB" id="F8Q6J5"/>
<accession>F8Q6J5</accession>
<proteinExistence type="predicted"/>
<dbReference type="Pfam" id="PF00646">
    <property type="entry name" value="F-box"/>
    <property type="match status" value="1"/>
</dbReference>